<organism evidence="1 2">
    <name type="scientific">Symbiodinium pilosum</name>
    <name type="common">Dinoflagellate</name>
    <dbReference type="NCBI Taxonomy" id="2952"/>
    <lineage>
        <taxon>Eukaryota</taxon>
        <taxon>Sar</taxon>
        <taxon>Alveolata</taxon>
        <taxon>Dinophyceae</taxon>
        <taxon>Suessiales</taxon>
        <taxon>Symbiodiniaceae</taxon>
        <taxon>Symbiodinium</taxon>
    </lineage>
</organism>
<sequence length="339" mass="35612">MIGATFKLELQGPGLNFKDRAIVRDAGTGCPGRSDMASSDKRRHSLSVASYVYHPHAEPSPLVHGGPIIESANQPGWLKASWYPVQMRIRGSFPICYCAASDEQNYLASSGITLPPAESPCDRDNALYRYAGVIYAMGIQHSEDPIAACLVISPGQIQQDCQVTVRSDRGGLSAQDMAELTPGDPAVPCGESNAGTMLQPRRGDASAWTFQVPTGTSTDGFNTVSTSSGALRLLKVCYCENYASASSDGACGAADWQHAGTLSLVGFAGNTVPEVHCYRGQLCRLGRAEAFGMGQGDAVVAVAGNSSCANLDGQVFASTSLVTLLGDSTAKVSVDIQNY</sequence>
<comment type="caution">
    <text evidence="1">The sequence shown here is derived from an EMBL/GenBank/DDBJ whole genome shotgun (WGS) entry which is preliminary data.</text>
</comment>
<feature type="non-terminal residue" evidence="1">
    <location>
        <position position="339"/>
    </location>
</feature>
<proteinExistence type="predicted"/>
<gene>
    <name evidence="1" type="ORF">SPIL2461_LOCUS13776</name>
</gene>
<protein>
    <submittedName>
        <fullName evidence="1">Uncharacterized protein</fullName>
    </submittedName>
</protein>
<dbReference type="Proteomes" id="UP000649617">
    <property type="component" value="Unassembled WGS sequence"/>
</dbReference>
<evidence type="ECO:0000313" key="2">
    <source>
        <dbReference type="Proteomes" id="UP000649617"/>
    </source>
</evidence>
<dbReference type="AlphaFoldDB" id="A0A812TC48"/>
<dbReference type="EMBL" id="CAJNIZ010030569">
    <property type="protein sequence ID" value="CAE7524715.1"/>
    <property type="molecule type" value="Genomic_DNA"/>
</dbReference>
<evidence type="ECO:0000313" key="1">
    <source>
        <dbReference type="EMBL" id="CAE7524715.1"/>
    </source>
</evidence>
<accession>A0A812TC48</accession>
<keyword evidence="2" id="KW-1185">Reference proteome</keyword>
<name>A0A812TC48_SYMPI</name>
<reference evidence="1" key="1">
    <citation type="submission" date="2021-02" db="EMBL/GenBank/DDBJ databases">
        <authorList>
            <person name="Dougan E. K."/>
            <person name="Rhodes N."/>
            <person name="Thang M."/>
            <person name="Chan C."/>
        </authorList>
    </citation>
    <scope>NUCLEOTIDE SEQUENCE</scope>
</reference>